<keyword evidence="4" id="KW-1185">Reference proteome</keyword>
<sequence length="199" mass="21622">MSDVTGLLQNVISKTTLSPAAFDRTSQQDLASLDTLHSDYSYQSYVVSLHHSTSQEHTQDSEAGGTGQSRFLQSDRLSGTQWSGAADRITGTTGHHLSQAPSDESQTFSRTLTGTVASSQTIYQTFPTSATKTSDREWHDTAVYGSNLSARLSKQGAVLILCSVLGGCLALIWVFIIHCFILRHFHRHAGGSTLSFPRN</sequence>
<keyword evidence="2" id="KW-1133">Transmembrane helix</keyword>
<evidence type="ECO:0000256" key="2">
    <source>
        <dbReference type="SAM" id="Phobius"/>
    </source>
</evidence>
<evidence type="ECO:0000256" key="1">
    <source>
        <dbReference type="SAM" id="MobiDB-lite"/>
    </source>
</evidence>
<proteinExistence type="predicted"/>
<name>A0A0G4PXG8_PENC3</name>
<organism evidence="3 4">
    <name type="scientific">Penicillium camemberti (strain FM 013)</name>
    <dbReference type="NCBI Taxonomy" id="1429867"/>
    <lineage>
        <taxon>Eukaryota</taxon>
        <taxon>Fungi</taxon>
        <taxon>Dikarya</taxon>
        <taxon>Ascomycota</taxon>
        <taxon>Pezizomycotina</taxon>
        <taxon>Eurotiomycetes</taxon>
        <taxon>Eurotiomycetidae</taxon>
        <taxon>Eurotiales</taxon>
        <taxon>Aspergillaceae</taxon>
        <taxon>Penicillium</taxon>
    </lineage>
</organism>
<dbReference type="EMBL" id="HG793194">
    <property type="protein sequence ID" value="CRL30856.1"/>
    <property type="molecule type" value="Genomic_DNA"/>
</dbReference>
<keyword evidence="2" id="KW-0472">Membrane</keyword>
<evidence type="ECO:0000313" key="4">
    <source>
        <dbReference type="Proteomes" id="UP000053732"/>
    </source>
</evidence>
<feature type="transmembrane region" description="Helical" evidence="2">
    <location>
        <begin position="157"/>
        <end position="182"/>
    </location>
</feature>
<gene>
    <name evidence="3" type="ORF">PCAMFM013_S061g000030</name>
</gene>
<keyword evidence="2" id="KW-0812">Transmembrane</keyword>
<dbReference type="Proteomes" id="UP000053732">
    <property type="component" value="Unassembled WGS sequence"/>
</dbReference>
<evidence type="ECO:0000313" key="3">
    <source>
        <dbReference type="EMBL" id="CRL30856.1"/>
    </source>
</evidence>
<dbReference type="AlphaFoldDB" id="A0A0G4PXG8"/>
<accession>A0A0G4PXG8</accession>
<reference evidence="3 4" key="1">
    <citation type="journal article" date="2014" name="Nat. Commun.">
        <title>Multiple recent horizontal transfers of a large genomic region in cheese making fungi.</title>
        <authorList>
            <person name="Cheeseman K."/>
            <person name="Ropars J."/>
            <person name="Renault P."/>
            <person name="Dupont J."/>
            <person name="Gouzy J."/>
            <person name="Branca A."/>
            <person name="Abraham A.L."/>
            <person name="Ceppi M."/>
            <person name="Conseiller E."/>
            <person name="Debuchy R."/>
            <person name="Malagnac F."/>
            <person name="Goarin A."/>
            <person name="Silar P."/>
            <person name="Lacoste S."/>
            <person name="Sallet E."/>
            <person name="Bensimon A."/>
            <person name="Giraud T."/>
            <person name="Brygoo Y."/>
        </authorList>
    </citation>
    <scope>NUCLEOTIDE SEQUENCE [LARGE SCALE GENOMIC DNA]</scope>
    <source>
        <strain evidence="4">FM 013</strain>
    </source>
</reference>
<protein>
    <submittedName>
        <fullName evidence="3">Str. FM013</fullName>
    </submittedName>
</protein>
<feature type="region of interest" description="Disordered" evidence="1">
    <location>
        <begin position="51"/>
        <end position="70"/>
    </location>
</feature>